<protein>
    <submittedName>
        <fullName evidence="1">Uncharacterized protein</fullName>
    </submittedName>
</protein>
<dbReference type="EMBL" id="JAUJYO010000014">
    <property type="protein sequence ID" value="KAK1299353.1"/>
    <property type="molecule type" value="Genomic_DNA"/>
</dbReference>
<evidence type="ECO:0000313" key="2">
    <source>
        <dbReference type="Proteomes" id="UP001180020"/>
    </source>
</evidence>
<gene>
    <name evidence="1" type="ORF">QJS10_CPB14g01361</name>
</gene>
<accession>A0AAV9DDI0</accession>
<reference evidence="1" key="1">
    <citation type="journal article" date="2023" name="Nat. Commun.">
        <title>Diploid and tetraploid genomes of Acorus and the evolution of monocots.</title>
        <authorList>
            <person name="Ma L."/>
            <person name="Liu K.W."/>
            <person name="Li Z."/>
            <person name="Hsiao Y.Y."/>
            <person name="Qi Y."/>
            <person name="Fu T."/>
            <person name="Tang G.D."/>
            <person name="Zhang D."/>
            <person name="Sun W.H."/>
            <person name="Liu D.K."/>
            <person name="Li Y."/>
            <person name="Chen G.Z."/>
            <person name="Liu X.D."/>
            <person name="Liao X.Y."/>
            <person name="Jiang Y.T."/>
            <person name="Yu X."/>
            <person name="Hao Y."/>
            <person name="Huang J."/>
            <person name="Zhao X.W."/>
            <person name="Ke S."/>
            <person name="Chen Y.Y."/>
            <person name="Wu W.L."/>
            <person name="Hsu J.L."/>
            <person name="Lin Y.F."/>
            <person name="Huang M.D."/>
            <person name="Li C.Y."/>
            <person name="Huang L."/>
            <person name="Wang Z.W."/>
            <person name="Zhao X."/>
            <person name="Zhong W.Y."/>
            <person name="Peng D.H."/>
            <person name="Ahmad S."/>
            <person name="Lan S."/>
            <person name="Zhang J.S."/>
            <person name="Tsai W.C."/>
            <person name="Van de Peer Y."/>
            <person name="Liu Z.J."/>
        </authorList>
    </citation>
    <scope>NUCLEOTIDE SEQUENCE</scope>
    <source>
        <strain evidence="1">CP</strain>
    </source>
</reference>
<reference evidence="1" key="2">
    <citation type="submission" date="2023-06" db="EMBL/GenBank/DDBJ databases">
        <authorList>
            <person name="Ma L."/>
            <person name="Liu K.-W."/>
            <person name="Li Z."/>
            <person name="Hsiao Y.-Y."/>
            <person name="Qi Y."/>
            <person name="Fu T."/>
            <person name="Tang G."/>
            <person name="Zhang D."/>
            <person name="Sun W.-H."/>
            <person name="Liu D.-K."/>
            <person name="Li Y."/>
            <person name="Chen G.-Z."/>
            <person name="Liu X.-D."/>
            <person name="Liao X.-Y."/>
            <person name="Jiang Y.-T."/>
            <person name="Yu X."/>
            <person name="Hao Y."/>
            <person name="Huang J."/>
            <person name="Zhao X.-W."/>
            <person name="Ke S."/>
            <person name="Chen Y.-Y."/>
            <person name="Wu W.-L."/>
            <person name="Hsu J.-L."/>
            <person name="Lin Y.-F."/>
            <person name="Huang M.-D."/>
            <person name="Li C.-Y."/>
            <person name="Huang L."/>
            <person name="Wang Z.-W."/>
            <person name="Zhao X."/>
            <person name="Zhong W.-Y."/>
            <person name="Peng D.-H."/>
            <person name="Ahmad S."/>
            <person name="Lan S."/>
            <person name="Zhang J.-S."/>
            <person name="Tsai W.-C."/>
            <person name="Van De Peer Y."/>
            <person name="Liu Z.-J."/>
        </authorList>
    </citation>
    <scope>NUCLEOTIDE SEQUENCE</scope>
    <source>
        <strain evidence="1">CP</strain>
        <tissue evidence="1">Leaves</tissue>
    </source>
</reference>
<organism evidence="1 2">
    <name type="scientific">Acorus calamus</name>
    <name type="common">Sweet flag</name>
    <dbReference type="NCBI Taxonomy" id="4465"/>
    <lineage>
        <taxon>Eukaryota</taxon>
        <taxon>Viridiplantae</taxon>
        <taxon>Streptophyta</taxon>
        <taxon>Embryophyta</taxon>
        <taxon>Tracheophyta</taxon>
        <taxon>Spermatophyta</taxon>
        <taxon>Magnoliopsida</taxon>
        <taxon>Liliopsida</taxon>
        <taxon>Acoraceae</taxon>
        <taxon>Acorus</taxon>
    </lineage>
</organism>
<keyword evidence="2" id="KW-1185">Reference proteome</keyword>
<sequence>MATVLDAWQIEAVGNPLFLSVRKLANVKKALKLWNSKVFGPIQLKLSVSKKELEDAKSRLQQLPADPIYIAEEADARSTYLSLLLQEEKFAWQKSRQLWLTAGDSNTKFFYNSIKSRSVMNSISRLRHEDNSLCSDQEEIKSLIVQYYQNLLNREAPLDLQLSPPPCLVSPTENSALCSPVSEKELRSVIFGLKALSSPGPDGFPASSPIMSDIDEHNCRTGCDAKKQVGFFRTKTKEQPDEYTGKTYTTTIDRKPSFRVRRGQEGEGGVKRLNLWCGPKEVAIPGTDGFAGDACSVYHLNVQFGQLINFTLGFQASHIVNRMKVKQYKS</sequence>
<comment type="caution">
    <text evidence="1">The sequence shown here is derived from an EMBL/GenBank/DDBJ whole genome shotgun (WGS) entry which is preliminary data.</text>
</comment>
<dbReference type="Proteomes" id="UP001180020">
    <property type="component" value="Unassembled WGS sequence"/>
</dbReference>
<dbReference type="AlphaFoldDB" id="A0AAV9DDI0"/>
<name>A0AAV9DDI0_ACOCL</name>
<evidence type="ECO:0000313" key="1">
    <source>
        <dbReference type="EMBL" id="KAK1299353.1"/>
    </source>
</evidence>
<proteinExistence type="predicted"/>